<proteinExistence type="inferred from homology"/>
<dbReference type="Proteomes" id="UP000287447">
    <property type="component" value="Unassembled WGS sequence"/>
</dbReference>
<dbReference type="InterPro" id="IPR007129">
    <property type="entry name" value="Ubiqinol_cyt_c_chaperone_CPB3"/>
</dbReference>
<evidence type="ECO:0000259" key="4">
    <source>
        <dbReference type="Pfam" id="PF03981"/>
    </source>
</evidence>
<name>A0A3S2Y6E5_9PROT</name>
<evidence type="ECO:0000256" key="1">
    <source>
        <dbReference type="ARBA" id="ARBA00006407"/>
    </source>
</evidence>
<evidence type="ECO:0000256" key="3">
    <source>
        <dbReference type="SAM" id="MobiDB-lite"/>
    </source>
</evidence>
<sequence length="222" mass="24092">MPLLRAIRRFLDLDSHDSRAVALYAAVVDQARRPVFYTVMKVPDTVDGRFDMIVLHLFLILNRFPREDRQNPVLRAMLEEHFADMDNSLREIGVGDLSVPKKIHRMIDALYGRFETYEKALNGATPVEDLADALGRNVYRGAVLEGSGTVSDSVSKAGESPDFGLDSGPDSGVLPASPGIASAQEGLTRYVLEARAALAAQDPSAILGGQVSFPEPRPGTGN</sequence>
<keyword evidence="6" id="KW-1185">Reference proteome</keyword>
<dbReference type="PANTHER" id="PTHR12184:SF1">
    <property type="entry name" value="UBIQUINOL-CYTOCHROME-C REDUCTASE COMPLEX ASSEMBLY FACTOR 1"/>
    <property type="match status" value="1"/>
</dbReference>
<comment type="similarity">
    <text evidence="1">Belongs to the CBP3 family.</text>
</comment>
<accession>A0A3S2Y6E5</accession>
<dbReference type="InterPro" id="IPR021150">
    <property type="entry name" value="Ubiq_cyt_c_chap"/>
</dbReference>
<protein>
    <recommendedName>
        <fullName evidence="4">Ubiquinol-cytochrome c chaperone domain-containing protein</fullName>
    </recommendedName>
</protein>
<feature type="domain" description="Ubiquinol-cytochrome c chaperone" evidence="4">
    <location>
        <begin position="40"/>
        <end position="212"/>
    </location>
</feature>
<dbReference type="Pfam" id="PF03981">
    <property type="entry name" value="Ubiq_cyt_C_chap"/>
    <property type="match status" value="1"/>
</dbReference>
<dbReference type="AlphaFoldDB" id="A0A3S2Y6E5"/>
<gene>
    <name evidence="5" type="ORF">EOI86_10480</name>
</gene>
<dbReference type="PANTHER" id="PTHR12184">
    <property type="entry name" value="UBIQUINOL-CYTOCHROME C REDUCTASE COMPLEX ASSEMBLY FACTOR 1 FAMILY MEMBER"/>
    <property type="match status" value="1"/>
</dbReference>
<evidence type="ECO:0000313" key="5">
    <source>
        <dbReference type="EMBL" id="RVU39625.1"/>
    </source>
</evidence>
<evidence type="ECO:0000256" key="2">
    <source>
        <dbReference type="ARBA" id="ARBA00006436"/>
    </source>
</evidence>
<evidence type="ECO:0000313" key="6">
    <source>
        <dbReference type="Proteomes" id="UP000287447"/>
    </source>
</evidence>
<feature type="region of interest" description="Disordered" evidence="3">
    <location>
        <begin position="148"/>
        <end position="179"/>
    </location>
</feature>
<reference evidence="6" key="1">
    <citation type="submission" date="2019-01" db="EMBL/GenBank/DDBJ databases">
        <title>Gri0909 isolated from a small marine red alga.</title>
        <authorList>
            <person name="Kim J."/>
            <person name="Jeong S.E."/>
            <person name="Jeon C.O."/>
        </authorList>
    </citation>
    <scope>NUCLEOTIDE SEQUENCE [LARGE SCALE GENOMIC DNA]</scope>
    <source>
        <strain evidence="6">Gri0909</strain>
    </source>
</reference>
<comment type="similarity">
    <text evidence="2">Belongs to the UPF0174 family.</text>
</comment>
<dbReference type="OrthoDB" id="7158889at2"/>
<dbReference type="RefSeq" id="WP_127764996.1">
    <property type="nucleotide sequence ID" value="NZ_SADE01000001.1"/>
</dbReference>
<dbReference type="EMBL" id="SADE01000001">
    <property type="protein sequence ID" value="RVU39625.1"/>
    <property type="molecule type" value="Genomic_DNA"/>
</dbReference>
<comment type="caution">
    <text evidence="5">The sequence shown here is derived from an EMBL/GenBank/DDBJ whole genome shotgun (WGS) entry which is preliminary data.</text>
</comment>
<organism evidence="5 6">
    <name type="scientific">Hwanghaeella grinnelliae</name>
    <dbReference type="NCBI Taxonomy" id="2500179"/>
    <lineage>
        <taxon>Bacteria</taxon>
        <taxon>Pseudomonadati</taxon>
        <taxon>Pseudomonadota</taxon>
        <taxon>Alphaproteobacteria</taxon>
        <taxon>Rhodospirillales</taxon>
        <taxon>Rhodospirillaceae</taxon>
        <taxon>Hwanghaeella</taxon>
    </lineage>
</organism>